<dbReference type="SUPFAM" id="SSF160574">
    <property type="entry name" value="BT0923-like"/>
    <property type="match status" value="1"/>
</dbReference>
<evidence type="ECO:0000256" key="1">
    <source>
        <dbReference type="SAM" id="SignalP"/>
    </source>
</evidence>
<dbReference type="InterPro" id="IPR021533">
    <property type="entry name" value="PepSY-like"/>
</dbReference>
<dbReference type="EMBL" id="CP033459">
    <property type="protein sequence ID" value="QFQ12168.1"/>
    <property type="molecule type" value="Genomic_DNA"/>
</dbReference>
<dbReference type="PROSITE" id="PS51257">
    <property type="entry name" value="PROKAR_LIPOPROTEIN"/>
    <property type="match status" value="1"/>
</dbReference>
<dbReference type="RefSeq" id="WP_111898538.1">
    <property type="nucleotide sequence ID" value="NZ_CP033459.1"/>
</dbReference>
<keyword evidence="4" id="KW-1185">Reference proteome</keyword>
<dbReference type="AlphaFoldDB" id="A0A5P8E5F9"/>
<feature type="domain" description="Putative beta-lactamase-inhibitor-like PepSY-like" evidence="2">
    <location>
        <begin position="71"/>
        <end position="151"/>
    </location>
</feature>
<gene>
    <name evidence="3" type="ORF">C7Y71_003540</name>
</gene>
<dbReference type="OrthoDB" id="710080at2"/>
<dbReference type="KEGG" id="alq:C7Y71_003540"/>
<organism evidence="3 4">
    <name type="scientific">Pseudoprevotella muciniphila</name>
    <dbReference type="NCBI Taxonomy" id="2133944"/>
    <lineage>
        <taxon>Bacteria</taxon>
        <taxon>Pseudomonadati</taxon>
        <taxon>Bacteroidota</taxon>
        <taxon>Bacteroidia</taxon>
        <taxon>Bacteroidales</taxon>
        <taxon>Prevotellaceae</taxon>
        <taxon>Pseudoprevotella</taxon>
    </lineage>
</organism>
<evidence type="ECO:0000259" key="2">
    <source>
        <dbReference type="Pfam" id="PF11396"/>
    </source>
</evidence>
<feature type="chain" id="PRO_5024423676" description="Putative beta-lactamase-inhibitor-like PepSY-like domain-containing protein" evidence="1">
    <location>
        <begin position="23"/>
        <end position="155"/>
    </location>
</feature>
<name>A0A5P8E5F9_9BACT</name>
<sequence length="155" mass="17656">MKRIYLLSIVTMALVLCCPVTTSCESCTDGSFTTNTNPVKLPQAAQAVLNKHFAGKEILLIKQDREWTRRYYDVIFVDGSKIEFDSNGQWTEIDCLQGAVPDALVPQQILTFVKKKFPNCQITQIDRDRRGYDVDLSNGLEIEFNKNFQVIDIDD</sequence>
<dbReference type="Pfam" id="PF11396">
    <property type="entry name" value="PepSY_like"/>
    <property type="match status" value="1"/>
</dbReference>
<accession>A0A5P8E5F9</accession>
<evidence type="ECO:0000313" key="3">
    <source>
        <dbReference type="EMBL" id="QFQ12168.1"/>
    </source>
</evidence>
<proteinExistence type="predicted"/>
<dbReference type="Proteomes" id="UP000249375">
    <property type="component" value="Chromosome"/>
</dbReference>
<protein>
    <recommendedName>
        <fullName evidence="2">Putative beta-lactamase-inhibitor-like PepSY-like domain-containing protein</fullName>
    </recommendedName>
</protein>
<feature type="signal peptide" evidence="1">
    <location>
        <begin position="1"/>
        <end position="22"/>
    </location>
</feature>
<reference evidence="3 4" key="1">
    <citation type="submission" date="2018-11" db="EMBL/GenBank/DDBJ databases">
        <authorList>
            <person name="Na S.W."/>
            <person name="Baik M."/>
        </authorList>
    </citation>
    <scope>NUCLEOTIDE SEQUENCE [LARGE SCALE GENOMIC DNA]</scope>
    <source>
        <strain evidence="3 4">E39</strain>
    </source>
</reference>
<dbReference type="Gene3D" id="3.40.1420.30">
    <property type="match status" value="1"/>
</dbReference>
<evidence type="ECO:0000313" key="4">
    <source>
        <dbReference type="Proteomes" id="UP000249375"/>
    </source>
</evidence>
<keyword evidence="1" id="KW-0732">Signal</keyword>